<dbReference type="PROSITE" id="PS51820">
    <property type="entry name" value="PA14"/>
    <property type="match status" value="1"/>
</dbReference>
<accession>A0A1X7R6Y3</accession>
<feature type="signal peptide" evidence="1">
    <location>
        <begin position="1"/>
        <end position="20"/>
    </location>
</feature>
<gene>
    <name evidence="3" type="ORF">KASA_0K00066G</name>
</gene>
<proteinExistence type="predicted"/>
<dbReference type="InterPro" id="IPR037524">
    <property type="entry name" value="PA14/GLEYA"/>
</dbReference>
<dbReference type="OrthoDB" id="4070476at2759"/>
<feature type="domain" description="PA14" evidence="2">
    <location>
        <begin position="51"/>
        <end position="218"/>
    </location>
</feature>
<dbReference type="EMBL" id="FXLY01000008">
    <property type="protein sequence ID" value="SMN21371.1"/>
    <property type="molecule type" value="Genomic_DNA"/>
</dbReference>
<keyword evidence="4" id="KW-1185">Reference proteome</keyword>
<evidence type="ECO:0000259" key="2">
    <source>
        <dbReference type="PROSITE" id="PS51820"/>
    </source>
</evidence>
<reference evidence="3 4" key="1">
    <citation type="submission" date="2017-04" db="EMBL/GenBank/DDBJ databases">
        <authorList>
            <person name="Afonso C.L."/>
            <person name="Miller P.J."/>
            <person name="Scott M.A."/>
            <person name="Spackman E."/>
            <person name="Goraichik I."/>
            <person name="Dimitrov K.M."/>
            <person name="Suarez D.L."/>
            <person name="Swayne D.E."/>
        </authorList>
    </citation>
    <scope>NUCLEOTIDE SEQUENCE [LARGE SCALE GENOMIC DNA]</scope>
</reference>
<evidence type="ECO:0000313" key="3">
    <source>
        <dbReference type="EMBL" id="SMN21371.1"/>
    </source>
</evidence>
<dbReference type="Gene3D" id="2.60.120.1560">
    <property type="match status" value="1"/>
</dbReference>
<dbReference type="Proteomes" id="UP000196158">
    <property type="component" value="Unassembled WGS sequence"/>
</dbReference>
<dbReference type="InterPro" id="IPR011658">
    <property type="entry name" value="PA14_dom"/>
</dbReference>
<name>A0A1X7R6Y3_9SACH</name>
<protein>
    <recommendedName>
        <fullName evidence="2">PA14 domain-containing protein</fullName>
    </recommendedName>
</protein>
<keyword evidence="1" id="KW-0732">Signal</keyword>
<feature type="chain" id="PRO_5010862915" description="PA14 domain-containing protein" evidence="1">
    <location>
        <begin position="21"/>
        <end position="657"/>
    </location>
</feature>
<sequence>MKVFYPLFIILLFSLELTHAQLASCKKFYVISSNPGMFYRIYSLKLNGTPLGLAPTNLSHWVSTLGYEGLPIYTGNTPDVTINNNQAVPENEVAYGDVYGNNITYTNFTIIGSAWFIPPETGVYKFSIAADSAAELMIVNNTNAYCCVNATNKDISEQFIITSIPSMPETQNPEGEVYLYAGFRYQMYLSYINQNSSAYLYPSYIAPDGTYSGINGNIYQINNQNSSELVTCNYDVGVYTTTLPWTGTARTTAYQEFYMVEASNYVTVQDWIIIGEPPVSTTTSVSSLVFNPESSVGSSLSVVNSTSRINSLSSSDVPTFSPTSNNVTYISEEPSTFAASFITSTGNISELTSTVSVQIVEPVSSAFINITSISKDNFETHNVVPSSSNENDFISSGISANVRGYSSTQQEITSIPVAPVSKTSMSNDLGYSSENDFYSNSTRKLTSSVIGSMNIGSSSTEVLAPSLTDNELSYSSTKTLGPISTSSTMISSVSDNDIPVSTIQVVVTQSTTATTFTCPESQATYISIITTAIIETIGYPYPGFISVAGIFENTDAVQEKTFVTTITSIVYPKSTVFQSPSQNSIISITSQQPIIPRISTTAALSQKEQGESSTDTKPTEASSFFTFLPGHNGGLKLQLELDDLFISFLLSIIVFIL</sequence>
<evidence type="ECO:0000256" key="1">
    <source>
        <dbReference type="SAM" id="SignalP"/>
    </source>
</evidence>
<dbReference type="AlphaFoldDB" id="A0A1X7R6Y3"/>
<dbReference type="Pfam" id="PF07691">
    <property type="entry name" value="PA14"/>
    <property type="match status" value="1"/>
</dbReference>
<evidence type="ECO:0000313" key="4">
    <source>
        <dbReference type="Proteomes" id="UP000196158"/>
    </source>
</evidence>
<organism evidence="3 4">
    <name type="scientific">Maudiozyma saulgeensis</name>
    <dbReference type="NCBI Taxonomy" id="1789683"/>
    <lineage>
        <taxon>Eukaryota</taxon>
        <taxon>Fungi</taxon>
        <taxon>Dikarya</taxon>
        <taxon>Ascomycota</taxon>
        <taxon>Saccharomycotina</taxon>
        <taxon>Saccharomycetes</taxon>
        <taxon>Saccharomycetales</taxon>
        <taxon>Saccharomycetaceae</taxon>
        <taxon>Maudiozyma</taxon>
    </lineage>
</organism>